<dbReference type="GeneID" id="90597637"/>
<reference evidence="2" key="1">
    <citation type="submission" date="2022-11" db="EMBL/GenBank/DDBJ databases">
        <title>Comparative genomic analysis of Mycoplasma feriruminatoris and the Mycoplasma mycoides cluster.</title>
        <authorList>
            <person name="Baby V."/>
            <person name="Ambroset C."/>
            <person name="Gaurivaud P."/>
            <person name="Boury C."/>
            <person name="Guichoux E."/>
            <person name="Lartigue C."/>
            <person name="Tardy F."/>
            <person name="Sirand-Pugnet P."/>
        </authorList>
    </citation>
    <scope>NUCLEOTIDE SEQUENCE</scope>
    <source>
        <strain evidence="2">L15407</strain>
    </source>
</reference>
<evidence type="ECO:0000313" key="3">
    <source>
        <dbReference type="Proteomes" id="UP001178740"/>
    </source>
</evidence>
<keyword evidence="1" id="KW-0732">Signal</keyword>
<keyword evidence="2" id="KW-0449">Lipoprotein</keyword>
<gene>
    <name evidence="2" type="ORF">MFERI15407_00835</name>
</gene>
<dbReference type="Proteomes" id="UP001178740">
    <property type="component" value="Chromosome"/>
</dbReference>
<name>A0AAQ3DML1_9MOLU</name>
<feature type="signal peptide" evidence="1">
    <location>
        <begin position="1"/>
        <end position="19"/>
    </location>
</feature>
<sequence>MKKLLTVFGSITLIATTSAIVVSCEKIQQKNNDNKTDSTMAVAPKMDADKMGKMPDSGAPKTINAVTSINNNNIPKTSLMIRTESNDPLIFSELYGVNDFSKERAQQQHLEKVSELVLENSLGVESRKQKGIPDYVDYKSLSETQDLILKNSDNIGNMESK</sequence>
<dbReference type="InterPro" id="IPR054816">
    <property type="entry name" value="Lipoprotein_mollicutes-type_CS"/>
</dbReference>
<dbReference type="EMBL" id="CP113499">
    <property type="protein sequence ID" value="WFQ95574.1"/>
    <property type="molecule type" value="Genomic_DNA"/>
</dbReference>
<dbReference type="NCBIfam" id="NF045726">
    <property type="entry name" value="XXplasma_LP"/>
    <property type="match status" value="1"/>
</dbReference>
<accession>A0AAQ3DML1</accession>
<feature type="chain" id="PRO_5042857457" evidence="1">
    <location>
        <begin position="20"/>
        <end position="161"/>
    </location>
</feature>
<dbReference type="PROSITE" id="PS51257">
    <property type="entry name" value="PROKAR_LIPOPROTEIN"/>
    <property type="match status" value="1"/>
</dbReference>
<organism evidence="2 3">
    <name type="scientific">Mycoplasma feriruminatoris</name>
    <dbReference type="NCBI Taxonomy" id="1179777"/>
    <lineage>
        <taxon>Bacteria</taxon>
        <taxon>Bacillati</taxon>
        <taxon>Mycoplasmatota</taxon>
        <taxon>Mollicutes</taxon>
        <taxon>Mycoplasmataceae</taxon>
        <taxon>Mycoplasma</taxon>
    </lineage>
</organism>
<dbReference type="NCBIfam" id="NF038029">
    <property type="entry name" value="LP_plasma"/>
    <property type="match status" value="1"/>
</dbReference>
<dbReference type="RefSeq" id="WP_278287875.1">
    <property type="nucleotide sequence ID" value="NZ_CP104009.1"/>
</dbReference>
<dbReference type="AlphaFoldDB" id="A0AAQ3DML1"/>
<evidence type="ECO:0000256" key="1">
    <source>
        <dbReference type="SAM" id="SignalP"/>
    </source>
</evidence>
<protein>
    <submittedName>
        <fullName evidence="2">Lipoprotein</fullName>
    </submittedName>
</protein>
<evidence type="ECO:0000313" key="2">
    <source>
        <dbReference type="EMBL" id="WFQ95574.1"/>
    </source>
</evidence>
<proteinExistence type="predicted"/>